<dbReference type="SUPFAM" id="SSF52833">
    <property type="entry name" value="Thioredoxin-like"/>
    <property type="match status" value="1"/>
</dbReference>
<dbReference type="AlphaFoldDB" id="A0A7W5ZSV6"/>
<dbReference type="EMBL" id="JACIBY010000031">
    <property type="protein sequence ID" value="MBB3842256.1"/>
    <property type="molecule type" value="Genomic_DNA"/>
</dbReference>
<dbReference type="Proteomes" id="UP000541352">
    <property type="component" value="Unassembled WGS sequence"/>
</dbReference>
<dbReference type="GO" id="GO:0016491">
    <property type="term" value="F:oxidoreductase activity"/>
    <property type="evidence" value="ECO:0007669"/>
    <property type="project" value="InterPro"/>
</dbReference>
<dbReference type="Gene3D" id="3.40.30.10">
    <property type="entry name" value="Glutaredoxin"/>
    <property type="match status" value="1"/>
</dbReference>
<dbReference type="GO" id="GO:0016853">
    <property type="term" value="F:isomerase activity"/>
    <property type="evidence" value="ECO:0007669"/>
    <property type="project" value="UniProtKB-KW"/>
</dbReference>
<dbReference type="InterPro" id="IPR050553">
    <property type="entry name" value="Thioredoxin_ResA/DsbE_sf"/>
</dbReference>
<dbReference type="PROSITE" id="PS51352">
    <property type="entry name" value="THIOREDOXIN_2"/>
    <property type="match status" value="1"/>
</dbReference>
<dbReference type="InterPro" id="IPR036249">
    <property type="entry name" value="Thioredoxin-like_sf"/>
</dbReference>
<dbReference type="RefSeq" id="WP_183980497.1">
    <property type="nucleotide sequence ID" value="NZ_JACIBY010000031.1"/>
</dbReference>
<keyword evidence="5" id="KW-1185">Reference proteome</keyword>
<dbReference type="GO" id="GO:0016209">
    <property type="term" value="F:antioxidant activity"/>
    <property type="evidence" value="ECO:0007669"/>
    <property type="project" value="InterPro"/>
</dbReference>
<dbReference type="PANTHER" id="PTHR42852:SF13">
    <property type="entry name" value="PROTEIN DIPZ"/>
    <property type="match status" value="1"/>
</dbReference>
<evidence type="ECO:0000313" key="4">
    <source>
        <dbReference type="EMBL" id="MBB3842256.1"/>
    </source>
</evidence>
<evidence type="ECO:0000259" key="3">
    <source>
        <dbReference type="PROSITE" id="PS51352"/>
    </source>
</evidence>
<keyword evidence="1" id="KW-0175">Coiled coil</keyword>
<organism evidence="4 5">
    <name type="scientific">Runella defluvii</name>
    <dbReference type="NCBI Taxonomy" id="370973"/>
    <lineage>
        <taxon>Bacteria</taxon>
        <taxon>Pseudomonadati</taxon>
        <taxon>Bacteroidota</taxon>
        <taxon>Cytophagia</taxon>
        <taxon>Cytophagales</taxon>
        <taxon>Spirosomataceae</taxon>
        <taxon>Runella</taxon>
    </lineage>
</organism>
<name>A0A7W5ZSV6_9BACT</name>
<dbReference type="InterPro" id="IPR000866">
    <property type="entry name" value="AhpC/TSA"/>
</dbReference>
<dbReference type="Pfam" id="PF00578">
    <property type="entry name" value="AhpC-TSA"/>
    <property type="match status" value="1"/>
</dbReference>
<dbReference type="CDD" id="cd02966">
    <property type="entry name" value="TlpA_like_family"/>
    <property type="match status" value="1"/>
</dbReference>
<comment type="caution">
    <text evidence="4">The sequence shown here is derived from an EMBL/GenBank/DDBJ whole genome shotgun (WGS) entry which is preliminary data.</text>
</comment>
<dbReference type="InterPro" id="IPR013766">
    <property type="entry name" value="Thioredoxin_domain"/>
</dbReference>
<evidence type="ECO:0000256" key="1">
    <source>
        <dbReference type="SAM" id="Coils"/>
    </source>
</evidence>
<sequence length="450" mass="50482">MKRFKYLLSLFYGLLATMANAQTIHLEFPAFAGKTYELVLFQGDKSIKAIEDTIPANGKVALVVPPQYAPYTGMCRWLITNSAEGGGLDMVIPGRGFSVKCLSAQPKIEDIVFEGYDVLHELDRLFTMQQNMLDKYETMSRATQLYDSKHPLYASFQKEKTAQVLGYTQFQQDLKKNTNYNARMLPIFNLVRGIPLQITDDNDERAKLVNEYITNELNFDHLYTSGHWTGIIHSWVQMHTQLFKSKDGFAKAFEQISRRISEPAKYTDFVGKVTFALNKAGSDDFVASITPTVVNSGKITAYEGATMQVYVKALIGSKAPNIVLPDSKLLKSHELASDNYKQTLLVFFASDCGHCETLLKNLQAQYNSLQNKHIRVIALAADTDESLFLKSKASFPWADTYCDLKGMSGLNFRAFAVPGTPTMVLLNKQGIITHKTSQLEDILMSQDTSN</sequence>
<keyword evidence="2" id="KW-0732">Signal</keyword>
<feature type="chain" id="PRO_5031115327" evidence="2">
    <location>
        <begin position="22"/>
        <end position="450"/>
    </location>
</feature>
<protein>
    <submittedName>
        <fullName evidence="4">Thiol-disulfide isomerase/thioredoxin</fullName>
    </submittedName>
</protein>
<keyword evidence="4" id="KW-0413">Isomerase</keyword>
<reference evidence="4 5" key="1">
    <citation type="submission" date="2020-08" db="EMBL/GenBank/DDBJ databases">
        <title>Genomic Encyclopedia of Type Strains, Phase IV (KMG-IV): sequencing the most valuable type-strain genomes for metagenomic binning, comparative biology and taxonomic classification.</title>
        <authorList>
            <person name="Goeker M."/>
        </authorList>
    </citation>
    <scope>NUCLEOTIDE SEQUENCE [LARGE SCALE GENOMIC DNA]</scope>
    <source>
        <strain evidence="4 5">DSM 17976</strain>
    </source>
</reference>
<feature type="domain" description="Thioredoxin" evidence="3">
    <location>
        <begin position="313"/>
        <end position="450"/>
    </location>
</feature>
<gene>
    <name evidence="4" type="ORF">FHS57_006287</name>
</gene>
<evidence type="ECO:0000313" key="5">
    <source>
        <dbReference type="Proteomes" id="UP000541352"/>
    </source>
</evidence>
<accession>A0A7W5ZSV6</accession>
<evidence type="ECO:0000256" key="2">
    <source>
        <dbReference type="SAM" id="SignalP"/>
    </source>
</evidence>
<dbReference type="PANTHER" id="PTHR42852">
    <property type="entry name" value="THIOL:DISULFIDE INTERCHANGE PROTEIN DSBE"/>
    <property type="match status" value="1"/>
</dbReference>
<proteinExistence type="predicted"/>
<feature type="coiled-coil region" evidence="1">
    <location>
        <begin position="352"/>
        <end position="379"/>
    </location>
</feature>
<feature type="signal peptide" evidence="2">
    <location>
        <begin position="1"/>
        <end position="21"/>
    </location>
</feature>